<dbReference type="EMBL" id="JYDV01002327">
    <property type="protein sequence ID" value="KRY97903.1"/>
    <property type="molecule type" value="Genomic_DNA"/>
</dbReference>
<evidence type="ECO:0000313" key="1">
    <source>
        <dbReference type="EMBL" id="KRY97903.1"/>
    </source>
</evidence>
<proteinExistence type="predicted"/>
<sequence>MFLPFSSVIINRNATFEVLKIGATPNQLVS</sequence>
<dbReference type="Proteomes" id="UP000054826">
    <property type="component" value="Unassembled WGS sequence"/>
</dbReference>
<organism evidence="1 2">
    <name type="scientific">Trichinella pseudospiralis</name>
    <name type="common">Parasitic roundworm</name>
    <dbReference type="NCBI Taxonomy" id="6337"/>
    <lineage>
        <taxon>Eukaryota</taxon>
        <taxon>Metazoa</taxon>
        <taxon>Ecdysozoa</taxon>
        <taxon>Nematoda</taxon>
        <taxon>Enoplea</taxon>
        <taxon>Dorylaimia</taxon>
        <taxon>Trichinellida</taxon>
        <taxon>Trichinellidae</taxon>
        <taxon>Trichinella</taxon>
    </lineage>
</organism>
<gene>
    <name evidence="1" type="ORF">T4C_10038</name>
</gene>
<comment type="caution">
    <text evidence="1">The sequence shown here is derived from an EMBL/GenBank/DDBJ whole genome shotgun (WGS) entry which is preliminary data.</text>
</comment>
<reference evidence="1 2" key="1">
    <citation type="submission" date="2015-01" db="EMBL/GenBank/DDBJ databases">
        <title>Evolution of Trichinella species and genotypes.</title>
        <authorList>
            <person name="Korhonen P.K."/>
            <person name="Edoardo P."/>
            <person name="Giuseppe L.R."/>
            <person name="Gasser R.B."/>
        </authorList>
    </citation>
    <scope>NUCLEOTIDE SEQUENCE [LARGE SCALE GENOMIC DNA]</scope>
    <source>
        <strain evidence="1">ISS176</strain>
    </source>
</reference>
<name>A0A0V1GHZ9_TRIPS</name>
<evidence type="ECO:0000313" key="2">
    <source>
        <dbReference type="Proteomes" id="UP000054826"/>
    </source>
</evidence>
<dbReference type="AlphaFoldDB" id="A0A0V1GHZ9"/>
<protein>
    <submittedName>
        <fullName evidence="1">Uncharacterized protein</fullName>
    </submittedName>
</protein>
<accession>A0A0V1GHZ9</accession>